<protein>
    <submittedName>
        <fullName evidence="1">Mitochondrial protein</fullName>
    </submittedName>
</protein>
<name>A0AAW2K0N4_9LAMI</name>
<dbReference type="InterPro" id="IPR008686">
    <property type="entry name" value="RNA_pol_mitovir"/>
</dbReference>
<dbReference type="Pfam" id="PF05919">
    <property type="entry name" value="Mitovir_RNA_pol"/>
    <property type="match status" value="2"/>
</dbReference>
<dbReference type="AlphaFoldDB" id="A0AAW2K0N4"/>
<sequence>MDPGFSQRLLCPIHSWFSEILKRIPQDGTFNQTAPLRWLVGSQECFSYDLTTATDRWPLLVLFEVFQCLFDRSFASSMVNSALATNVFLVPFVKRKWSQVCFVAGQPLGVRFKKYAVLGDDVVIADAKVASVYKSVLQRLGVAVSLPKSLISNSGCIEFAKKFMVNGVSEDLSPISIRCLSNYYHPNGLMAIRNKYSERITRFSTLCRIGGLGYRALGRIDYKRSLTTERRLAMWFRTLLPLTIWLGRGRPLNPYLRSYLIQFLLQEWKPKDLKVVPNEYFEQPGRKDFLEWSLLRCWMEVKIASLVLHYCNGPMGFYRGSPRGGTCRNHSLEL</sequence>
<accession>A0AAW2K0N4</accession>
<organism evidence="1">
    <name type="scientific">Sesamum angustifolium</name>
    <dbReference type="NCBI Taxonomy" id="2727405"/>
    <lineage>
        <taxon>Eukaryota</taxon>
        <taxon>Viridiplantae</taxon>
        <taxon>Streptophyta</taxon>
        <taxon>Embryophyta</taxon>
        <taxon>Tracheophyta</taxon>
        <taxon>Spermatophyta</taxon>
        <taxon>Magnoliopsida</taxon>
        <taxon>eudicotyledons</taxon>
        <taxon>Gunneridae</taxon>
        <taxon>Pentapetalae</taxon>
        <taxon>asterids</taxon>
        <taxon>lamiids</taxon>
        <taxon>Lamiales</taxon>
        <taxon>Pedaliaceae</taxon>
        <taxon>Sesamum</taxon>
    </lineage>
</organism>
<evidence type="ECO:0000313" key="1">
    <source>
        <dbReference type="EMBL" id="KAL0300126.1"/>
    </source>
</evidence>
<dbReference type="PANTHER" id="PTHR34456">
    <property type="entry name" value="MITOVIRUS RNA-DEPENDENT RNA POLYMERASE"/>
    <property type="match status" value="1"/>
</dbReference>
<comment type="caution">
    <text evidence="1">The sequence shown here is derived from an EMBL/GenBank/DDBJ whole genome shotgun (WGS) entry which is preliminary data.</text>
</comment>
<proteinExistence type="predicted"/>
<dbReference type="PANTHER" id="PTHR34456:SF13">
    <property type="entry name" value="REVERSE TRANSCRIPTASE DOMAIN-CONTAINING PROTEIN"/>
    <property type="match status" value="1"/>
</dbReference>
<reference evidence="1" key="1">
    <citation type="submission" date="2020-06" db="EMBL/GenBank/DDBJ databases">
        <authorList>
            <person name="Li T."/>
            <person name="Hu X."/>
            <person name="Zhang T."/>
            <person name="Song X."/>
            <person name="Zhang H."/>
            <person name="Dai N."/>
            <person name="Sheng W."/>
            <person name="Hou X."/>
            <person name="Wei L."/>
        </authorList>
    </citation>
    <scope>NUCLEOTIDE SEQUENCE</scope>
    <source>
        <strain evidence="1">G01</strain>
        <tissue evidence="1">Leaf</tissue>
    </source>
</reference>
<dbReference type="EMBL" id="JACGWK010000393">
    <property type="protein sequence ID" value="KAL0300126.1"/>
    <property type="molecule type" value="Genomic_DNA"/>
</dbReference>
<gene>
    <name evidence="1" type="ORF">Sangu_3137400</name>
</gene>
<reference evidence="1" key="2">
    <citation type="journal article" date="2024" name="Plant">
        <title>Genomic evolution and insights into agronomic trait innovations of Sesamum species.</title>
        <authorList>
            <person name="Miao H."/>
            <person name="Wang L."/>
            <person name="Qu L."/>
            <person name="Liu H."/>
            <person name="Sun Y."/>
            <person name="Le M."/>
            <person name="Wang Q."/>
            <person name="Wei S."/>
            <person name="Zheng Y."/>
            <person name="Lin W."/>
            <person name="Duan Y."/>
            <person name="Cao H."/>
            <person name="Xiong S."/>
            <person name="Wang X."/>
            <person name="Wei L."/>
            <person name="Li C."/>
            <person name="Ma Q."/>
            <person name="Ju M."/>
            <person name="Zhao R."/>
            <person name="Li G."/>
            <person name="Mu C."/>
            <person name="Tian Q."/>
            <person name="Mei H."/>
            <person name="Zhang T."/>
            <person name="Gao T."/>
            <person name="Zhang H."/>
        </authorList>
    </citation>
    <scope>NUCLEOTIDE SEQUENCE</scope>
    <source>
        <tissue evidence="1">Leaf</tissue>
    </source>
</reference>